<evidence type="ECO:0000313" key="2">
    <source>
        <dbReference type="Proteomes" id="UP001595823"/>
    </source>
</evidence>
<accession>A0ABV8U0S8</accession>
<sequence length="159" mass="17673">MAGLPENVRDLVEREPVEDLILALLREALPGVAVQSQFVYPQPLPVVIARRDFSPDSDEGNRFVDLADVKIQSIAPDPDGDRDAALLAEAVRVALREAWTRQTIVPGIGYLTSCQVRYAPRRVADWVTASGPVQYADLPEGTWRYESTYAVAVRRLMQP</sequence>
<comment type="caution">
    <text evidence="1">The sequence shown here is derived from an EMBL/GenBank/DDBJ whole genome shotgun (WGS) entry which is preliminary data.</text>
</comment>
<reference evidence="2" key="1">
    <citation type="journal article" date="2019" name="Int. J. Syst. Evol. Microbiol.">
        <title>The Global Catalogue of Microorganisms (GCM) 10K type strain sequencing project: providing services to taxonomists for standard genome sequencing and annotation.</title>
        <authorList>
            <consortium name="The Broad Institute Genomics Platform"/>
            <consortium name="The Broad Institute Genome Sequencing Center for Infectious Disease"/>
            <person name="Wu L."/>
            <person name="Ma J."/>
        </authorList>
    </citation>
    <scope>NUCLEOTIDE SEQUENCE [LARGE SCALE GENOMIC DNA]</scope>
    <source>
        <strain evidence="2">IBRC-M 10908</strain>
    </source>
</reference>
<evidence type="ECO:0008006" key="3">
    <source>
        <dbReference type="Google" id="ProtNLM"/>
    </source>
</evidence>
<dbReference type="EMBL" id="JBHSDK010000015">
    <property type="protein sequence ID" value="MFC4336020.1"/>
    <property type="molecule type" value="Genomic_DNA"/>
</dbReference>
<evidence type="ECO:0000313" key="1">
    <source>
        <dbReference type="EMBL" id="MFC4336020.1"/>
    </source>
</evidence>
<dbReference type="RefSeq" id="WP_380621443.1">
    <property type="nucleotide sequence ID" value="NZ_JBHSDK010000015.1"/>
</dbReference>
<proteinExistence type="predicted"/>
<organism evidence="1 2">
    <name type="scientific">Salininema proteolyticum</name>
    <dbReference type="NCBI Taxonomy" id="1607685"/>
    <lineage>
        <taxon>Bacteria</taxon>
        <taxon>Bacillati</taxon>
        <taxon>Actinomycetota</taxon>
        <taxon>Actinomycetes</taxon>
        <taxon>Glycomycetales</taxon>
        <taxon>Glycomycetaceae</taxon>
        <taxon>Salininema</taxon>
    </lineage>
</organism>
<dbReference type="Proteomes" id="UP001595823">
    <property type="component" value="Unassembled WGS sequence"/>
</dbReference>
<name>A0ABV8U0S8_9ACTN</name>
<keyword evidence="2" id="KW-1185">Reference proteome</keyword>
<protein>
    <recommendedName>
        <fullName evidence="3">Tail terminator</fullName>
    </recommendedName>
</protein>
<gene>
    <name evidence="1" type="ORF">ACFPET_12475</name>
</gene>